<accession>A0AB40DKT6</accession>
<evidence type="ECO:0000256" key="1">
    <source>
        <dbReference type="ARBA" id="ARBA00022884"/>
    </source>
</evidence>
<name>A0AB40DKT6_DROSZ</name>
<dbReference type="RefSeq" id="XP_065724959.2">
    <property type="nucleotide sequence ID" value="XM_065868887.2"/>
</dbReference>
<gene>
    <name evidence="4" type="primary">LOC108019046</name>
</gene>
<protein>
    <recommendedName>
        <fullName evidence="5">DRBM domain-containing protein</fullName>
    </recommendedName>
</protein>
<evidence type="ECO:0008006" key="5">
    <source>
        <dbReference type="Google" id="ProtNLM"/>
    </source>
</evidence>
<proteinExistence type="predicted"/>
<dbReference type="AlphaFoldDB" id="A0AB40DKT6"/>
<feature type="compositionally biased region" description="Basic and acidic residues" evidence="2">
    <location>
        <begin position="98"/>
        <end position="110"/>
    </location>
</feature>
<keyword evidence="3" id="KW-1185">Reference proteome</keyword>
<dbReference type="InterPro" id="IPR051247">
    <property type="entry name" value="RLC_Component"/>
</dbReference>
<dbReference type="PANTHER" id="PTHR46205">
    <property type="entry name" value="LOQUACIOUS, ISOFORM B"/>
    <property type="match status" value="1"/>
</dbReference>
<organism evidence="3 4">
    <name type="scientific">Drosophila suzukii</name>
    <name type="common">Spotted-wing drosophila fruit fly</name>
    <dbReference type="NCBI Taxonomy" id="28584"/>
    <lineage>
        <taxon>Eukaryota</taxon>
        <taxon>Metazoa</taxon>
        <taxon>Ecdysozoa</taxon>
        <taxon>Arthropoda</taxon>
        <taxon>Hexapoda</taxon>
        <taxon>Insecta</taxon>
        <taxon>Pterygota</taxon>
        <taxon>Neoptera</taxon>
        <taxon>Endopterygota</taxon>
        <taxon>Diptera</taxon>
        <taxon>Brachycera</taxon>
        <taxon>Muscomorpha</taxon>
        <taxon>Ephydroidea</taxon>
        <taxon>Drosophilidae</taxon>
        <taxon>Drosophila</taxon>
        <taxon>Sophophora</taxon>
    </lineage>
</organism>
<dbReference type="PANTHER" id="PTHR46205:SF4">
    <property type="entry name" value="LD06392P"/>
    <property type="match status" value="1"/>
</dbReference>
<evidence type="ECO:0000313" key="3">
    <source>
        <dbReference type="Proteomes" id="UP001652628"/>
    </source>
</evidence>
<dbReference type="GeneID" id="108019046"/>
<dbReference type="Gene3D" id="3.30.160.20">
    <property type="match status" value="1"/>
</dbReference>
<evidence type="ECO:0000256" key="2">
    <source>
        <dbReference type="SAM" id="MobiDB-lite"/>
    </source>
</evidence>
<keyword evidence="1" id="KW-0694">RNA-binding</keyword>
<reference evidence="3" key="1">
    <citation type="submission" date="2025-05" db="UniProtKB">
        <authorList>
            <consortium name="RefSeq"/>
        </authorList>
    </citation>
    <scope>NUCLEOTIDE SEQUENCE [LARGE SCALE GENOMIC DNA]</scope>
</reference>
<dbReference type="CDD" id="cd00048">
    <property type="entry name" value="DSRM_SF"/>
    <property type="match status" value="1"/>
</dbReference>
<evidence type="ECO:0000313" key="4">
    <source>
        <dbReference type="RefSeq" id="XP_065724959.2"/>
    </source>
</evidence>
<reference evidence="4" key="2">
    <citation type="submission" date="2025-08" db="UniProtKB">
        <authorList>
            <consortium name="RefSeq"/>
        </authorList>
    </citation>
    <scope>IDENTIFICATION</scope>
</reference>
<dbReference type="SUPFAM" id="SSF54768">
    <property type="entry name" value="dsRNA-binding domain-like"/>
    <property type="match status" value="1"/>
</dbReference>
<sequence>MSCNRMDLAKEPTNLDCDILEELRDYCVRHEIPVPSIHVDIVDVEQRAAPDVPEFVACCSVASIVRFGKSNKKRDAVQRAAVEMLAVISNEVHELQVDSAKPSKEVPKTDDELESERRKKFKTYRELTDTGIVDRSCFHGHPF</sequence>
<feature type="region of interest" description="Disordered" evidence="2">
    <location>
        <begin position="98"/>
        <end position="119"/>
    </location>
</feature>
<dbReference type="Proteomes" id="UP001652628">
    <property type="component" value="Chromosome 2L"/>
</dbReference>